<keyword evidence="5" id="KW-0663">Pyridoxal phosphate</keyword>
<organism evidence="10 11">
    <name type="scientific">Copranaerobaculum intestinale</name>
    <dbReference type="NCBI Taxonomy" id="2692629"/>
    <lineage>
        <taxon>Bacteria</taxon>
        <taxon>Bacillati</taxon>
        <taxon>Bacillota</taxon>
        <taxon>Erysipelotrichia</taxon>
        <taxon>Erysipelotrichales</taxon>
        <taxon>Erysipelotrichaceae</taxon>
        <taxon>Copranaerobaculum</taxon>
    </lineage>
</organism>
<feature type="binding site" evidence="8">
    <location>
        <position position="106"/>
    </location>
    <ligand>
        <name>[4Fe-4S] cluster</name>
        <dbReference type="ChEBI" id="CHEBI:49883"/>
        <note>4Fe-4S-S-AdoMet</note>
    </ligand>
</feature>
<keyword evidence="7 8" id="KW-0411">Iron-sulfur</keyword>
<evidence type="ECO:0000256" key="4">
    <source>
        <dbReference type="ARBA" id="ARBA00022723"/>
    </source>
</evidence>
<evidence type="ECO:0000256" key="2">
    <source>
        <dbReference type="ARBA" id="ARBA00022485"/>
    </source>
</evidence>
<evidence type="ECO:0000256" key="6">
    <source>
        <dbReference type="ARBA" id="ARBA00023004"/>
    </source>
</evidence>
<feature type="binding site" evidence="8">
    <location>
        <position position="113"/>
    </location>
    <ligand>
        <name>[4Fe-4S] cluster</name>
        <dbReference type="ChEBI" id="CHEBI:49883"/>
        <note>4Fe-4S-S-AdoMet</note>
    </ligand>
</feature>
<feature type="domain" description="Radical SAM core" evidence="9">
    <location>
        <begin position="92"/>
        <end position="308"/>
    </location>
</feature>
<proteinExistence type="predicted"/>
<dbReference type="GO" id="GO:0051539">
    <property type="term" value="F:4 iron, 4 sulfur cluster binding"/>
    <property type="evidence" value="ECO:0007669"/>
    <property type="project" value="UniProtKB-KW"/>
</dbReference>
<reference evidence="10 11" key="1">
    <citation type="submission" date="2019-12" db="EMBL/GenBank/DDBJ databases">
        <authorList>
            <person name="Yang R."/>
        </authorList>
    </citation>
    <scope>NUCLEOTIDE SEQUENCE [LARGE SCALE GENOMIC DNA]</scope>
    <source>
        <strain evidence="10 11">DONG20-135</strain>
    </source>
</reference>
<dbReference type="AlphaFoldDB" id="A0A6N8U6M2"/>
<protein>
    <submittedName>
        <fullName evidence="10">KamA family radical SAM protein</fullName>
    </submittedName>
</protein>
<dbReference type="Gene3D" id="3.20.20.70">
    <property type="entry name" value="Aldolase class I"/>
    <property type="match status" value="1"/>
</dbReference>
<keyword evidence="2 8" id="KW-0004">4Fe-4S</keyword>
<dbReference type="GO" id="GO:0046872">
    <property type="term" value="F:metal ion binding"/>
    <property type="evidence" value="ECO:0007669"/>
    <property type="project" value="UniProtKB-KW"/>
</dbReference>
<evidence type="ECO:0000259" key="9">
    <source>
        <dbReference type="PROSITE" id="PS51918"/>
    </source>
</evidence>
<keyword evidence="3" id="KW-0949">S-adenosyl-L-methionine</keyword>
<evidence type="ECO:0000313" key="11">
    <source>
        <dbReference type="Proteomes" id="UP000434036"/>
    </source>
</evidence>
<accession>A0A6N8U6M2</accession>
<dbReference type="SUPFAM" id="SSF102114">
    <property type="entry name" value="Radical SAM enzymes"/>
    <property type="match status" value="1"/>
</dbReference>
<comment type="caution">
    <text evidence="10">The sequence shown here is derived from an EMBL/GenBank/DDBJ whole genome shotgun (WGS) entry which is preliminary data.</text>
</comment>
<gene>
    <name evidence="10" type="ORF">GSF08_06035</name>
</gene>
<feature type="binding site" evidence="8">
    <location>
        <position position="110"/>
    </location>
    <ligand>
        <name>[4Fe-4S] cluster</name>
        <dbReference type="ChEBI" id="CHEBI:49883"/>
        <note>4Fe-4S-S-AdoMet</note>
    </ligand>
</feature>
<dbReference type="Pfam" id="PF04055">
    <property type="entry name" value="Radical_SAM"/>
    <property type="match status" value="1"/>
</dbReference>
<evidence type="ECO:0000313" key="10">
    <source>
        <dbReference type="EMBL" id="MXQ73490.1"/>
    </source>
</evidence>
<dbReference type="SFLD" id="SFLDS00029">
    <property type="entry name" value="Radical_SAM"/>
    <property type="match status" value="1"/>
</dbReference>
<dbReference type="PIRSF" id="PIRSF004911">
    <property type="entry name" value="DUF160"/>
    <property type="match status" value="1"/>
</dbReference>
<dbReference type="RefSeq" id="WP_160624934.1">
    <property type="nucleotide sequence ID" value="NZ_WUUQ01000002.1"/>
</dbReference>
<evidence type="ECO:0000256" key="3">
    <source>
        <dbReference type="ARBA" id="ARBA00022691"/>
    </source>
</evidence>
<sequence>MTWQEMLTHNATKAEDVKELLHLSDEEVEKLDRILEHFPMSVSQYYLSLIDPSDPDDPIRKLCIPSLSETDLSGVFDTSGEASNTKMPGLQHKYQQTALILSTNQCASYCRHCFRKRLVGLSDQEIMKTFDVMADYVRDHEEITNVLISGGDSFMNSNETIERYLKAFSAIDHLDLIRFGTRTPVFLPQRISEDPELLSLLEKYNKIKQIYVVTHFNHVRELTPEAIKAVQMLIHIGIPVKNQTVLLKGINDDQNVLAALLKGLTKVGIIPYYIFQCRPVTGVKVQFQVPIAEAYEIIEGAKNLQNGQGKCFKYCMSHETGKIEILGKLPDGNMLMKYNQAKYKEDESRIFTVALREGQAWLEDEDVKR</sequence>
<reference evidence="10 11" key="2">
    <citation type="submission" date="2020-01" db="EMBL/GenBank/DDBJ databases">
        <title>Clostridiaceae sp. nov. isolated from the gut of human by culturomics.</title>
        <authorList>
            <person name="Chang Y."/>
        </authorList>
    </citation>
    <scope>NUCLEOTIDE SEQUENCE [LARGE SCALE GENOMIC DNA]</scope>
    <source>
        <strain evidence="10 11">DONG20-135</strain>
    </source>
</reference>
<evidence type="ECO:0000256" key="5">
    <source>
        <dbReference type="ARBA" id="ARBA00022898"/>
    </source>
</evidence>
<dbReference type="InterPro" id="IPR003739">
    <property type="entry name" value="Lys_aminomutase/Glu_NH3_mut"/>
</dbReference>
<keyword evidence="4 8" id="KW-0479">Metal-binding</keyword>
<dbReference type="InterPro" id="IPR013785">
    <property type="entry name" value="Aldolase_TIM"/>
</dbReference>
<dbReference type="NCBIfam" id="TIGR00238">
    <property type="entry name" value="KamA family radical SAM protein"/>
    <property type="match status" value="1"/>
</dbReference>
<keyword evidence="11" id="KW-1185">Reference proteome</keyword>
<dbReference type="GO" id="GO:0003824">
    <property type="term" value="F:catalytic activity"/>
    <property type="evidence" value="ECO:0007669"/>
    <property type="project" value="InterPro"/>
</dbReference>
<evidence type="ECO:0000256" key="1">
    <source>
        <dbReference type="ARBA" id="ARBA00001933"/>
    </source>
</evidence>
<name>A0A6N8U6M2_9FIRM</name>
<comment type="cofactor">
    <cofactor evidence="1">
        <name>pyridoxal 5'-phosphate</name>
        <dbReference type="ChEBI" id="CHEBI:597326"/>
    </cofactor>
</comment>
<dbReference type="InterPro" id="IPR007197">
    <property type="entry name" value="rSAM"/>
</dbReference>
<dbReference type="InterPro" id="IPR058240">
    <property type="entry name" value="rSAM_sf"/>
</dbReference>
<dbReference type="PANTHER" id="PTHR30538:SF0">
    <property type="entry name" value="L-LYSINE 2,3-AMINOMUTASE AQ_1632-RELATED"/>
    <property type="match status" value="1"/>
</dbReference>
<dbReference type="PROSITE" id="PS51918">
    <property type="entry name" value="RADICAL_SAM"/>
    <property type="match status" value="1"/>
</dbReference>
<keyword evidence="6" id="KW-0408">Iron</keyword>
<dbReference type="CDD" id="cd01335">
    <property type="entry name" value="Radical_SAM"/>
    <property type="match status" value="1"/>
</dbReference>
<dbReference type="EMBL" id="WUUQ01000002">
    <property type="protein sequence ID" value="MXQ73490.1"/>
    <property type="molecule type" value="Genomic_DNA"/>
</dbReference>
<evidence type="ECO:0000256" key="7">
    <source>
        <dbReference type="ARBA" id="ARBA00023014"/>
    </source>
</evidence>
<evidence type="ECO:0000256" key="8">
    <source>
        <dbReference type="PIRSR" id="PIRSR004911-1"/>
    </source>
</evidence>
<dbReference type="PANTHER" id="PTHR30538">
    <property type="entry name" value="LYSINE 2,3-AMINOMUTASE-RELATED"/>
    <property type="match status" value="1"/>
</dbReference>
<dbReference type="Proteomes" id="UP000434036">
    <property type="component" value="Unassembled WGS sequence"/>
</dbReference>
<dbReference type="SFLD" id="SFLDG01070">
    <property type="entry name" value="PLP-dependent"/>
    <property type="match status" value="1"/>
</dbReference>